<protein>
    <recommendedName>
        <fullName evidence="5">RING-type domain-containing protein</fullName>
    </recommendedName>
</protein>
<evidence type="ECO:0000256" key="4">
    <source>
        <dbReference type="SAM" id="MobiDB-lite"/>
    </source>
</evidence>
<evidence type="ECO:0000256" key="3">
    <source>
        <dbReference type="PROSITE-ProRule" id="PRU00175"/>
    </source>
</evidence>
<feature type="compositionally biased region" description="Polar residues" evidence="4">
    <location>
        <begin position="48"/>
        <end position="62"/>
    </location>
</feature>
<feature type="region of interest" description="Disordered" evidence="4">
    <location>
        <begin position="22"/>
        <end position="62"/>
    </location>
</feature>
<dbReference type="GO" id="GO:0008270">
    <property type="term" value="F:zinc ion binding"/>
    <property type="evidence" value="ECO:0007669"/>
    <property type="project" value="UniProtKB-KW"/>
</dbReference>
<keyword evidence="1 3" id="KW-0479">Metal-binding</keyword>
<dbReference type="PROSITE" id="PS50089">
    <property type="entry name" value="ZF_RING_2"/>
    <property type="match status" value="1"/>
</dbReference>
<evidence type="ECO:0000313" key="7">
    <source>
        <dbReference type="Proteomes" id="UP000663828"/>
    </source>
</evidence>
<dbReference type="InterPro" id="IPR001841">
    <property type="entry name" value="Znf_RING"/>
</dbReference>
<evidence type="ECO:0000256" key="1">
    <source>
        <dbReference type="ARBA" id="ARBA00022771"/>
    </source>
</evidence>
<dbReference type="Proteomes" id="UP000663828">
    <property type="component" value="Unassembled WGS sequence"/>
</dbReference>
<feature type="domain" description="RING-type" evidence="5">
    <location>
        <begin position="72"/>
        <end position="106"/>
    </location>
</feature>
<keyword evidence="7" id="KW-1185">Reference proteome</keyword>
<proteinExistence type="predicted"/>
<dbReference type="InterPro" id="IPR051728">
    <property type="entry name" value="RING-FYVE_E3_ubiquitin-ligase"/>
</dbReference>
<dbReference type="EMBL" id="CAJNOR010001340">
    <property type="protein sequence ID" value="CAF1124983.1"/>
    <property type="molecule type" value="Genomic_DNA"/>
</dbReference>
<comment type="caution">
    <text evidence="6">The sequence shown here is derived from an EMBL/GenBank/DDBJ whole genome shotgun (WGS) entry which is preliminary data.</text>
</comment>
<dbReference type="PANTHER" id="PTHR14879:SF5">
    <property type="entry name" value="RING-TYPE DOMAIN-CONTAINING PROTEIN"/>
    <property type="match status" value="1"/>
</dbReference>
<dbReference type="Gene3D" id="3.30.40.10">
    <property type="entry name" value="Zinc/RING finger domain, C3HC4 (zinc finger)"/>
    <property type="match status" value="1"/>
</dbReference>
<sequence>MRIRTDLLITFLLSELDHRHSCTAMKGSTGGNKTPPSSTTTDADHTESQPSQASESNEPASKSQASANATLCVVCSLRPRALALVPCGHFSVCVPCGHGVQTCPVCGKAVKGLLRVFD</sequence>
<accession>A0A814QX96</accession>
<dbReference type="AlphaFoldDB" id="A0A814QX96"/>
<dbReference type="InterPro" id="IPR013083">
    <property type="entry name" value="Znf_RING/FYVE/PHD"/>
</dbReference>
<organism evidence="6 7">
    <name type="scientific">Adineta ricciae</name>
    <name type="common">Rotifer</name>
    <dbReference type="NCBI Taxonomy" id="249248"/>
    <lineage>
        <taxon>Eukaryota</taxon>
        <taxon>Metazoa</taxon>
        <taxon>Spiralia</taxon>
        <taxon>Gnathifera</taxon>
        <taxon>Rotifera</taxon>
        <taxon>Eurotatoria</taxon>
        <taxon>Bdelloidea</taxon>
        <taxon>Adinetida</taxon>
        <taxon>Adinetidae</taxon>
        <taxon>Adineta</taxon>
    </lineage>
</organism>
<evidence type="ECO:0000313" key="6">
    <source>
        <dbReference type="EMBL" id="CAF1124983.1"/>
    </source>
</evidence>
<keyword evidence="1 3" id="KW-0863">Zinc-finger</keyword>
<reference evidence="6" key="1">
    <citation type="submission" date="2021-02" db="EMBL/GenBank/DDBJ databases">
        <authorList>
            <person name="Nowell W R."/>
        </authorList>
    </citation>
    <scope>NUCLEOTIDE SEQUENCE</scope>
</reference>
<dbReference type="PANTHER" id="PTHR14879">
    <property type="entry name" value="CASPASE REGULATOR, RING FINGER DOMAIN-CONTAINING"/>
    <property type="match status" value="1"/>
</dbReference>
<dbReference type="Pfam" id="PF13920">
    <property type="entry name" value="zf-C3HC4_3"/>
    <property type="match status" value="1"/>
</dbReference>
<evidence type="ECO:0000256" key="2">
    <source>
        <dbReference type="ARBA" id="ARBA00022833"/>
    </source>
</evidence>
<feature type="compositionally biased region" description="Polar residues" evidence="4">
    <location>
        <begin position="31"/>
        <end position="41"/>
    </location>
</feature>
<gene>
    <name evidence="6" type="ORF">XAT740_LOCUS19589</name>
</gene>
<name>A0A814QX96_ADIRI</name>
<evidence type="ECO:0000259" key="5">
    <source>
        <dbReference type="PROSITE" id="PS50089"/>
    </source>
</evidence>
<keyword evidence="2" id="KW-0862">Zinc</keyword>
<dbReference type="SUPFAM" id="SSF57850">
    <property type="entry name" value="RING/U-box"/>
    <property type="match status" value="1"/>
</dbReference>